<evidence type="ECO:0000313" key="2">
    <source>
        <dbReference type="Proteomes" id="UP001282284"/>
    </source>
</evidence>
<dbReference type="EMBL" id="JAUBDI010000015">
    <property type="protein sequence ID" value="MDW0114322.1"/>
    <property type="molecule type" value="Genomic_DNA"/>
</dbReference>
<proteinExistence type="predicted"/>
<protein>
    <submittedName>
        <fullName evidence="1">CxxH/CxxC protein</fullName>
    </submittedName>
</protein>
<reference evidence="1 2" key="1">
    <citation type="submission" date="2023-06" db="EMBL/GenBank/DDBJ databases">
        <title>Sporosarcina sp. nov., isolated from Korean traditional fermented seafood 'Jeotgal'.</title>
        <authorList>
            <person name="Yang A.I."/>
            <person name="Shin N.-R."/>
        </authorList>
    </citation>
    <scope>NUCLEOTIDE SEQUENCE [LARGE SCALE GENOMIC DNA]</scope>
    <source>
        <strain evidence="1 2">KCTC13119</strain>
    </source>
</reference>
<dbReference type="Proteomes" id="UP001282284">
    <property type="component" value="Unassembled WGS sequence"/>
</dbReference>
<dbReference type="Pfam" id="PF14116">
    <property type="entry name" value="YyzF"/>
    <property type="match status" value="1"/>
</dbReference>
<evidence type="ECO:0000313" key="1">
    <source>
        <dbReference type="EMBL" id="MDW0114322.1"/>
    </source>
</evidence>
<name>A0ABU4GFD9_9BACL</name>
<dbReference type="InterPro" id="IPR025626">
    <property type="entry name" value="YyzF"/>
</dbReference>
<sequence length="54" mass="6227">MKIQSCENHIDQAIDDFIATEETFPILEEIKTDEKISTTCTYCDTPVRYIVANE</sequence>
<comment type="caution">
    <text evidence="1">The sequence shown here is derived from an EMBL/GenBank/DDBJ whole genome shotgun (WGS) entry which is preliminary data.</text>
</comment>
<dbReference type="RefSeq" id="WP_317945273.1">
    <property type="nucleotide sequence ID" value="NZ_JAUBDI010000015.1"/>
</dbReference>
<gene>
    <name evidence="1" type="ORF">QT711_14080</name>
</gene>
<accession>A0ABU4GFD9</accession>
<organism evidence="1 2">
    <name type="scientific">Sporosarcina saromensis</name>
    <dbReference type="NCBI Taxonomy" id="359365"/>
    <lineage>
        <taxon>Bacteria</taxon>
        <taxon>Bacillati</taxon>
        <taxon>Bacillota</taxon>
        <taxon>Bacilli</taxon>
        <taxon>Bacillales</taxon>
        <taxon>Caryophanaceae</taxon>
        <taxon>Sporosarcina</taxon>
    </lineage>
</organism>
<keyword evidence="2" id="KW-1185">Reference proteome</keyword>
<dbReference type="NCBIfam" id="TIGR04129">
    <property type="entry name" value="CxxH_BA5709"/>
    <property type="match status" value="1"/>
</dbReference>